<evidence type="ECO:0000313" key="13">
    <source>
        <dbReference type="EMBL" id="MBK1633185.1"/>
    </source>
</evidence>
<name>A0ABS1CN05_9GAMM</name>
<protein>
    <submittedName>
        <fullName evidence="13">Potassium transporter</fullName>
    </submittedName>
</protein>
<dbReference type="InterPro" id="IPR003148">
    <property type="entry name" value="RCK_N"/>
</dbReference>
<comment type="caution">
    <text evidence="13">The sequence shown here is derived from an EMBL/GenBank/DDBJ whole genome shotgun (WGS) entry which is preliminary data.</text>
</comment>
<feature type="transmembrane region" description="Helical" evidence="11">
    <location>
        <begin position="146"/>
        <end position="169"/>
    </location>
</feature>
<evidence type="ECO:0000259" key="12">
    <source>
        <dbReference type="PROSITE" id="PS51201"/>
    </source>
</evidence>
<keyword evidence="8" id="KW-0406">Ion transport</keyword>
<dbReference type="EMBL" id="NRRV01000071">
    <property type="protein sequence ID" value="MBK1633185.1"/>
    <property type="molecule type" value="Genomic_DNA"/>
</dbReference>
<gene>
    <name evidence="13" type="ORF">CKO31_21005</name>
</gene>
<evidence type="ECO:0000256" key="9">
    <source>
        <dbReference type="ARBA" id="ARBA00023136"/>
    </source>
</evidence>
<feature type="transmembrane region" description="Helical" evidence="11">
    <location>
        <begin position="6"/>
        <end position="23"/>
    </location>
</feature>
<feature type="transmembrane region" description="Helical" evidence="11">
    <location>
        <begin position="302"/>
        <end position="321"/>
    </location>
</feature>
<dbReference type="Pfam" id="PF00999">
    <property type="entry name" value="Na_H_Exchanger"/>
    <property type="match status" value="1"/>
</dbReference>
<evidence type="ECO:0000256" key="8">
    <source>
        <dbReference type="ARBA" id="ARBA00023065"/>
    </source>
</evidence>
<feature type="transmembrane region" description="Helical" evidence="11">
    <location>
        <begin position="357"/>
        <end position="378"/>
    </location>
</feature>
<accession>A0ABS1CN05</accession>
<dbReference type="PROSITE" id="PS51201">
    <property type="entry name" value="RCK_N"/>
    <property type="match status" value="1"/>
</dbReference>
<dbReference type="InterPro" id="IPR006153">
    <property type="entry name" value="Cation/H_exchanger_TM"/>
</dbReference>
<feature type="region of interest" description="Disordered" evidence="10">
    <location>
        <begin position="629"/>
        <end position="649"/>
    </location>
</feature>
<feature type="transmembrane region" description="Helical" evidence="11">
    <location>
        <begin position="246"/>
        <end position="267"/>
    </location>
</feature>
<keyword evidence="5 11" id="KW-0812">Transmembrane</keyword>
<evidence type="ECO:0000256" key="7">
    <source>
        <dbReference type="ARBA" id="ARBA00022989"/>
    </source>
</evidence>
<sequence>MSGVLFQVFVYLCAAVVAVPVAKRLGLGSVLGYLIAGIAIGPVLGIVGAETEQLQHFAEFGVVLMLFLVGLELKPQLLWQMRARLLGLGGLQVLASAGAIAALGWLLLGHWQTAVAVGLLLALSSTAIVLQTLTEKGLMATDGGRAGFSVLLFQDVAVIPMLALIPVLAVPELSEIARHAAGEAGHGASGQAAGHGGPGAGAGLSLVDGLSGWAYAGVVLGAVAAVVLGGHFLTRPLFRFIASSRLRETFTAAALLLVVGIALLMTLVDLSPALGTFLAGVVLADSEFRHELESDIEPFKGLLLGLFFITVGAGIDFGVLFGQLFTVLALTVGVMAIKGGILFGLGRLFRLRAADHWLFTLSLAQAGEFGFVLLAFSTQNAVIPPELGKLLSLVIALSMLLTPVLFIGYDRLVLPRLRSAPDQPPDTIDEQGAVIIAGAGRFGQVVNRLLMAAGVRTVVLDHEAANVERMRQIGIRSFFGDASRPDLLQAAGIERAAAFVVAIDDRDRAVDLAEYLKREYPDLCIVARAFDVDHLYLLRTAGADVALREVFDTSLEAGAATLRAVGQHPFEVEKLKRAFRRHDLDTLNELYELWDHDLEFSKNRALLERVRARTAAELEITAADRSRLHDRTERGWTPPPKGYTKELDV</sequence>
<keyword evidence="7 11" id="KW-1133">Transmembrane helix</keyword>
<evidence type="ECO:0000256" key="3">
    <source>
        <dbReference type="ARBA" id="ARBA00022449"/>
    </source>
</evidence>
<keyword evidence="6" id="KW-0630">Potassium</keyword>
<evidence type="ECO:0000256" key="10">
    <source>
        <dbReference type="SAM" id="MobiDB-lite"/>
    </source>
</evidence>
<feature type="transmembrane region" description="Helical" evidence="11">
    <location>
        <begin position="30"/>
        <end position="48"/>
    </location>
</feature>
<evidence type="ECO:0000256" key="4">
    <source>
        <dbReference type="ARBA" id="ARBA00022538"/>
    </source>
</evidence>
<dbReference type="PANTHER" id="PTHR46157:SF4">
    <property type="entry name" value="K(+) EFFLUX ANTIPORTER 3, CHLOROPLASTIC"/>
    <property type="match status" value="1"/>
</dbReference>
<feature type="transmembrane region" description="Helical" evidence="11">
    <location>
        <begin position="114"/>
        <end position="134"/>
    </location>
</feature>
<comment type="subcellular location">
    <subcellularLocation>
        <location evidence="1">Membrane</location>
        <topology evidence="1">Multi-pass membrane protein</topology>
    </subcellularLocation>
</comment>
<feature type="transmembrane region" description="Helical" evidence="11">
    <location>
        <begin position="54"/>
        <end position="73"/>
    </location>
</feature>
<evidence type="ECO:0000256" key="5">
    <source>
        <dbReference type="ARBA" id="ARBA00022692"/>
    </source>
</evidence>
<feature type="transmembrane region" description="Helical" evidence="11">
    <location>
        <begin position="390"/>
        <end position="409"/>
    </location>
</feature>
<keyword evidence="3" id="KW-0050">Antiport</keyword>
<feature type="transmembrane region" description="Helical" evidence="11">
    <location>
        <begin position="85"/>
        <end position="108"/>
    </location>
</feature>
<dbReference type="InterPro" id="IPR038770">
    <property type="entry name" value="Na+/solute_symporter_sf"/>
</dbReference>
<feature type="domain" description="RCK N-terminal" evidence="12">
    <location>
        <begin position="431"/>
        <end position="547"/>
    </location>
</feature>
<evidence type="ECO:0000256" key="2">
    <source>
        <dbReference type="ARBA" id="ARBA00022448"/>
    </source>
</evidence>
<reference evidence="13 14" key="1">
    <citation type="journal article" date="2020" name="Microorganisms">
        <title>Osmotic Adaptation and Compatible Solute Biosynthesis of Phototrophic Bacteria as Revealed from Genome Analyses.</title>
        <authorList>
            <person name="Imhoff J.F."/>
            <person name="Rahn T."/>
            <person name="Kunzel S."/>
            <person name="Keller A."/>
            <person name="Neulinger S.C."/>
        </authorList>
    </citation>
    <scope>NUCLEOTIDE SEQUENCE [LARGE SCALE GENOMIC DNA]</scope>
    <source>
        <strain evidence="13 14">DSM 6210</strain>
    </source>
</reference>
<dbReference type="RefSeq" id="WP_200241239.1">
    <property type="nucleotide sequence ID" value="NZ_NRRV01000071.1"/>
</dbReference>
<keyword evidence="9 11" id="KW-0472">Membrane</keyword>
<evidence type="ECO:0000256" key="11">
    <source>
        <dbReference type="SAM" id="Phobius"/>
    </source>
</evidence>
<keyword evidence="14" id="KW-1185">Reference proteome</keyword>
<proteinExistence type="predicted"/>
<dbReference type="Pfam" id="PF02254">
    <property type="entry name" value="TrkA_N"/>
    <property type="match status" value="1"/>
</dbReference>
<dbReference type="Gene3D" id="1.20.1530.20">
    <property type="match status" value="1"/>
</dbReference>
<dbReference type="PANTHER" id="PTHR46157">
    <property type="entry name" value="K(+) EFFLUX ANTIPORTER 3, CHLOROPLASTIC"/>
    <property type="match status" value="1"/>
</dbReference>
<dbReference type="SUPFAM" id="SSF51735">
    <property type="entry name" value="NAD(P)-binding Rossmann-fold domains"/>
    <property type="match status" value="1"/>
</dbReference>
<evidence type="ECO:0000313" key="14">
    <source>
        <dbReference type="Proteomes" id="UP000748752"/>
    </source>
</evidence>
<feature type="transmembrane region" description="Helical" evidence="11">
    <location>
        <begin position="327"/>
        <end position="345"/>
    </location>
</feature>
<keyword evidence="2" id="KW-0813">Transport</keyword>
<dbReference type="Gene3D" id="3.40.50.720">
    <property type="entry name" value="NAD(P)-binding Rossmann-like Domain"/>
    <property type="match status" value="1"/>
</dbReference>
<evidence type="ECO:0000256" key="6">
    <source>
        <dbReference type="ARBA" id="ARBA00022958"/>
    </source>
</evidence>
<feature type="transmembrane region" description="Helical" evidence="11">
    <location>
        <begin position="213"/>
        <end position="234"/>
    </location>
</feature>
<organism evidence="13 14">
    <name type="scientific">Thiohalocapsa halophila</name>
    <dbReference type="NCBI Taxonomy" id="69359"/>
    <lineage>
        <taxon>Bacteria</taxon>
        <taxon>Pseudomonadati</taxon>
        <taxon>Pseudomonadota</taxon>
        <taxon>Gammaproteobacteria</taxon>
        <taxon>Chromatiales</taxon>
        <taxon>Chromatiaceae</taxon>
        <taxon>Thiohalocapsa</taxon>
    </lineage>
</organism>
<dbReference type="InterPro" id="IPR036291">
    <property type="entry name" value="NAD(P)-bd_dom_sf"/>
</dbReference>
<evidence type="ECO:0000256" key="1">
    <source>
        <dbReference type="ARBA" id="ARBA00004141"/>
    </source>
</evidence>
<dbReference type="Proteomes" id="UP000748752">
    <property type="component" value="Unassembled WGS sequence"/>
</dbReference>
<keyword evidence="4" id="KW-0633">Potassium transport</keyword>